<reference evidence="2 3" key="1">
    <citation type="journal article" date="2023" name="Sci. Data">
        <title>Genome assembly of the Korean intertidal mud-creeper Batillaria attramentaria.</title>
        <authorList>
            <person name="Patra A.K."/>
            <person name="Ho P.T."/>
            <person name="Jun S."/>
            <person name="Lee S.J."/>
            <person name="Kim Y."/>
            <person name="Won Y.J."/>
        </authorList>
    </citation>
    <scope>NUCLEOTIDE SEQUENCE [LARGE SCALE GENOMIC DNA]</scope>
    <source>
        <strain evidence="2">Wonlab-2016</strain>
    </source>
</reference>
<dbReference type="PANTHER" id="PTHR31630">
    <property type="entry name" value="PHYTANOYL-COA DIOXYGENASE-RELATED-RELATED"/>
    <property type="match status" value="1"/>
</dbReference>
<dbReference type="PANTHER" id="PTHR31630:SF6">
    <property type="entry name" value="PHYTANOYL-COA DIOXYGENASE-RELATED"/>
    <property type="match status" value="1"/>
</dbReference>
<evidence type="ECO:0000313" key="2">
    <source>
        <dbReference type="EMBL" id="KAK7482510.1"/>
    </source>
</evidence>
<feature type="compositionally biased region" description="Basic residues" evidence="1">
    <location>
        <begin position="83"/>
        <end position="99"/>
    </location>
</feature>
<protein>
    <recommendedName>
        <fullName evidence="4">Phytanoyl-dioxygenase</fullName>
    </recommendedName>
</protein>
<dbReference type="SUPFAM" id="SSF51197">
    <property type="entry name" value="Clavaminate synthase-like"/>
    <property type="match status" value="1"/>
</dbReference>
<dbReference type="AlphaFoldDB" id="A0ABD0K522"/>
<dbReference type="InterPro" id="IPR008775">
    <property type="entry name" value="Phytyl_CoA_dOase-like"/>
</dbReference>
<name>A0ABD0K522_9CAEN</name>
<feature type="region of interest" description="Disordered" evidence="1">
    <location>
        <begin position="371"/>
        <end position="390"/>
    </location>
</feature>
<sequence>MLLSVCQAAPSSQSPGVPAGSAVGSVVAAGQAGDGSLIDRMCSDDARGLFCQCHSVRCTSAPAIPGATQLWPKLLAACTAPFRKKQRSLRRREPRRPPRPRSGSHDGRIHTGRMAVREDLERDGYCVVPGVVSEAKCDEYIAQYKAWLDTFPANNPVRSRLSLVKDYAIGHCEAAWEVRLAAKPIFASIWDTEKLLCSMDAVAIAPPPSEKDFDRGKVWLHCDQKATRQGLHAYQGAVYLEEATADDYCLRVLEKSHNCHQQFFATFPDARKKSVAKEFYKLTKEQVAWYKEQGCALKCVAVPKGGMVLWDSRVIHDNRPPIRDRAHAGRWRFVTFVCMTPAKWASEQDLDKKRRAYEELLLTNHYPSQKMRVLPDKTPSQQQDMSIKKHCKAAKSEDAKQLAGVVEYDFEDGEPNGRSAPVWLDK</sequence>
<dbReference type="Pfam" id="PF05721">
    <property type="entry name" value="PhyH"/>
    <property type="match status" value="1"/>
</dbReference>
<feature type="compositionally biased region" description="Basic and acidic residues" evidence="1">
    <location>
        <begin position="103"/>
        <end position="113"/>
    </location>
</feature>
<keyword evidence="3" id="KW-1185">Reference proteome</keyword>
<feature type="region of interest" description="Disordered" evidence="1">
    <location>
        <begin position="83"/>
        <end position="113"/>
    </location>
</feature>
<comment type="caution">
    <text evidence="2">The sequence shown here is derived from an EMBL/GenBank/DDBJ whole genome shotgun (WGS) entry which is preliminary data.</text>
</comment>
<organism evidence="2 3">
    <name type="scientific">Batillaria attramentaria</name>
    <dbReference type="NCBI Taxonomy" id="370345"/>
    <lineage>
        <taxon>Eukaryota</taxon>
        <taxon>Metazoa</taxon>
        <taxon>Spiralia</taxon>
        <taxon>Lophotrochozoa</taxon>
        <taxon>Mollusca</taxon>
        <taxon>Gastropoda</taxon>
        <taxon>Caenogastropoda</taxon>
        <taxon>Sorbeoconcha</taxon>
        <taxon>Cerithioidea</taxon>
        <taxon>Batillariidae</taxon>
        <taxon>Batillaria</taxon>
    </lineage>
</organism>
<gene>
    <name evidence="2" type="ORF">BaRGS_00026221</name>
</gene>
<proteinExistence type="predicted"/>
<accession>A0ABD0K522</accession>
<dbReference type="Proteomes" id="UP001519460">
    <property type="component" value="Unassembled WGS sequence"/>
</dbReference>
<dbReference type="EMBL" id="JACVVK020000243">
    <property type="protein sequence ID" value="KAK7482510.1"/>
    <property type="molecule type" value="Genomic_DNA"/>
</dbReference>
<evidence type="ECO:0000256" key="1">
    <source>
        <dbReference type="SAM" id="MobiDB-lite"/>
    </source>
</evidence>
<dbReference type="Gene3D" id="2.60.120.620">
    <property type="entry name" value="q2cbj1_9rhob like domain"/>
    <property type="match status" value="1"/>
</dbReference>
<evidence type="ECO:0000313" key="3">
    <source>
        <dbReference type="Proteomes" id="UP001519460"/>
    </source>
</evidence>
<evidence type="ECO:0008006" key="4">
    <source>
        <dbReference type="Google" id="ProtNLM"/>
    </source>
</evidence>